<proteinExistence type="predicted"/>
<dbReference type="EMBL" id="CP061800">
    <property type="protein sequence ID" value="QTA85866.1"/>
    <property type="molecule type" value="Genomic_DNA"/>
</dbReference>
<dbReference type="Proteomes" id="UP000663722">
    <property type="component" value="Chromosome"/>
</dbReference>
<name>A0A975BI85_9BACT</name>
<evidence type="ECO:0000313" key="2">
    <source>
        <dbReference type="Proteomes" id="UP000663722"/>
    </source>
</evidence>
<sequence length="58" mass="6177">MPRTASGGLANQREVTGICQSRTGISEVTGICQSRTSISGNVRDLPIPDEHFGVLSIY</sequence>
<organism evidence="1 2">
    <name type="scientific">Desulfonema magnum</name>
    <dbReference type="NCBI Taxonomy" id="45655"/>
    <lineage>
        <taxon>Bacteria</taxon>
        <taxon>Pseudomonadati</taxon>
        <taxon>Thermodesulfobacteriota</taxon>
        <taxon>Desulfobacteria</taxon>
        <taxon>Desulfobacterales</taxon>
        <taxon>Desulfococcaceae</taxon>
        <taxon>Desulfonema</taxon>
    </lineage>
</organism>
<dbReference type="AlphaFoldDB" id="A0A975BI85"/>
<evidence type="ECO:0000313" key="1">
    <source>
        <dbReference type="EMBL" id="QTA85866.1"/>
    </source>
</evidence>
<protein>
    <submittedName>
        <fullName evidence="1">Uncharacterized protein</fullName>
    </submittedName>
</protein>
<accession>A0A975BI85</accession>
<keyword evidence="2" id="KW-1185">Reference proteome</keyword>
<gene>
    <name evidence="1" type="ORF">dnm_018820</name>
</gene>
<reference evidence="1" key="1">
    <citation type="journal article" date="2021" name="Microb. Physiol.">
        <title>Proteogenomic Insights into the Physiology of Marine, Sulfate-Reducing, Filamentous Desulfonema limicola and Desulfonema magnum.</title>
        <authorList>
            <person name="Schnaars V."/>
            <person name="Wohlbrand L."/>
            <person name="Scheve S."/>
            <person name="Hinrichs C."/>
            <person name="Reinhardt R."/>
            <person name="Rabus R."/>
        </authorList>
    </citation>
    <scope>NUCLEOTIDE SEQUENCE</scope>
    <source>
        <strain evidence="1">4be13</strain>
    </source>
</reference>
<dbReference type="KEGG" id="dmm:dnm_018820"/>